<reference evidence="2" key="2">
    <citation type="submission" date="2023-05" db="EMBL/GenBank/DDBJ databases">
        <authorList>
            <consortium name="Lawrence Berkeley National Laboratory"/>
            <person name="Steindorff A."/>
            <person name="Hensen N."/>
            <person name="Bonometti L."/>
            <person name="Westerberg I."/>
            <person name="Brannstrom I.O."/>
            <person name="Guillou S."/>
            <person name="Cros-Aarteil S."/>
            <person name="Calhoun S."/>
            <person name="Haridas S."/>
            <person name="Kuo A."/>
            <person name="Mondo S."/>
            <person name="Pangilinan J."/>
            <person name="Riley R."/>
            <person name="Labutti K."/>
            <person name="Andreopoulos B."/>
            <person name="Lipzen A."/>
            <person name="Chen C."/>
            <person name="Yanf M."/>
            <person name="Daum C."/>
            <person name="Ng V."/>
            <person name="Clum A."/>
            <person name="Ohm R."/>
            <person name="Martin F."/>
            <person name="Silar P."/>
            <person name="Natvig D."/>
            <person name="Lalanne C."/>
            <person name="Gautier V."/>
            <person name="Ament-Velasquez S.L."/>
            <person name="Kruys A."/>
            <person name="Hutchinson M.I."/>
            <person name="Powell A.J."/>
            <person name="Barry K."/>
            <person name="Miller A.N."/>
            <person name="Grigoriev I.V."/>
            <person name="Debuchy R."/>
            <person name="Gladieux P."/>
            <person name="Thoren M.H."/>
            <person name="Johannesson H."/>
        </authorList>
    </citation>
    <scope>NUCLEOTIDE SEQUENCE</scope>
    <source>
        <strain evidence="2">CBS 103.79</strain>
    </source>
</reference>
<gene>
    <name evidence="2" type="ORF">C8A05DRAFT_18445</name>
</gene>
<dbReference type="EMBL" id="MU855837">
    <property type="protein sequence ID" value="KAK3899068.1"/>
    <property type="molecule type" value="Genomic_DNA"/>
</dbReference>
<sequence>KWGVRRRTLTTEKNAIASALAKRTHPGTSTSDVTINTDKAVDKKQLKRYLNDQIRHHQPEPMGPGV</sequence>
<name>A0AAN6MFD1_9PEZI</name>
<comment type="caution">
    <text evidence="2">The sequence shown here is derived from an EMBL/GenBank/DDBJ whole genome shotgun (WGS) entry which is preliminary data.</text>
</comment>
<evidence type="ECO:0000313" key="3">
    <source>
        <dbReference type="Proteomes" id="UP001303889"/>
    </source>
</evidence>
<feature type="region of interest" description="Disordered" evidence="1">
    <location>
        <begin position="20"/>
        <end position="39"/>
    </location>
</feature>
<proteinExistence type="predicted"/>
<keyword evidence="3" id="KW-1185">Reference proteome</keyword>
<feature type="compositionally biased region" description="Polar residues" evidence="1">
    <location>
        <begin position="26"/>
        <end position="37"/>
    </location>
</feature>
<feature type="non-terminal residue" evidence="2">
    <location>
        <position position="1"/>
    </location>
</feature>
<protein>
    <submittedName>
        <fullName evidence="2">Uncharacterized protein</fullName>
    </submittedName>
</protein>
<dbReference type="AlphaFoldDB" id="A0AAN6MFD1"/>
<accession>A0AAN6MFD1</accession>
<reference evidence="2" key="1">
    <citation type="journal article" date="2023" name="Mol. Phylogenet. Evol.">
        <title>Genome-scale phylogeny and comparative genomics of the fungal order Sordariales.</title>
        <authorList>
            <person name="Hensen N."/>
            <person name="Bonometti L."/>
            <person name="Westerberg I."/>
            <person name="Brannstrom I.O."/>
            <person name="Guillou S."/>
            <person name="Cros-Aarteil S."/>
            <person name="Calhoun S."/>
            <person name="Haridas S."/>
            <person name="Kuo A."/>
            <person name="Mondo S."/>
            <person name="Pangilinan J."/>
            <person name="Riley R."/>
            <person name="LaButti K."/>
            <person name="Andreopoulos B."/>
            <person name="Lipzen A."/>
            <person name="Chen C."/>
            <person name="Yan M."/>
            <person name="Daum C."/>
            <person name="Ng V."/>
            <person name="Clum A."/>
            <person name="Steindorff A."/>
            <person name="Ohm R.A."/>
            <person name="Martin F."/>
            <person name="Silar P."/>
            <person name="Natvig D.O."/>
            <person name="Lalanne C."/>
            <person name="Gautier V."/>
            <person name="Ament-Velasquez S.L."/>
            <person name="Kruys A."/>
            <person name="Hutchinson M.I."/>
            <person name="Powell A.J."/>
            <person name="Barry K."/>
            <person name="Miller A.N."/>
            <person name="Grigoriev I.V."/>
            <person name="Debuchy R."/>
            <person name="Gladieux P."/>
            <person name="Hiltunen Thoren M."/>
            <person name="Johannesson H."/>
        </authorList>
    </citation>
    <scope>NUCLEOTIDE SEQUENCE</scope>
    <source>
        <strain evidence="2">CBS 103.79</strain>
    </source>
</reference>
<evidence type="ECO:0000313" key="2">
    <source>
        <dbReference type="EMBL" id="KAK3899068.1"/>
    </source>
</evidence>
<organism evidence="2 3">
    <name type="scientific">Staphylotrichum tortipilum</name>
    <dbReference type="NCBI Taxonomy" id="2831512"/>
    <lineage>
        <taxon>Eukaryota</taxon>
        <taxon>Fungi</taxon>
        <taxon>Dikarya</taxon>
        <taxon>Ascomycota</taxon>
        <taxon>Pezizomycotina</taxon>
        <taxon>Sordariomycetes</taxon>
        <taxon>Sordariomycetidae</taxon>
        <taxon>Sordariales</taxon>
        <taxon>Chaetomiaceae</taxon>
        <taxon>Staphylotrichum</taxon>
    </lineage>
</organism>
<dbReference type="Proteomes" id="UP001303889">
    <property type="component" value="Unassembled WGS sequence"/>
</dbReference>
<evidence type="ECO:0000256" key="1">
    <source>
        <dbReference type="SAM" id="MobiDB-lite"/>
    </source>
</evidence>